<dbReference type="Gene3D" id="3.30.420.10">
    <property type="entry name" value="Ribonuclease H-like superfamily/Ribonuclease H"/>
    <property type="match status" value="1"/>
</dbReference>
<protein>
    <recommendedName>
        <fullName evidence="3">Integrase catalytic domain-containing protein</fullName>
    </recommendedName>
</protein>
<dbReference type="Proteomes" id="UP000765509">
    <property type="component" value="Unassembled WGS sequence"/>
</dbReference>
<dbReference type="GO" id="GO:0003723">
    <property type="term" value="F:RNA binding"/>
    <property type="evidence" value="ECO:0007669"/>
    <property type="project" value="UniProtKB-KW"/>
</dbReference>
<reference evidence="4" key="1">
    <citation type="submission" date="2021-03" db="EMBL/GenBank/DDBJ databases">
        <title>Draft genome sequence of rust myrtle Austropuccinia psidii MF-1, a brazilian biotype.</title>
        <authorList>
            <person name="Quecine M.C."/>
            <person name="Pachon D.M.R."/>
            <person name="Bonatelli M.L."/>
            <person name="Correr F.H."/>
            <person name="Franceschini L.M."/>
            <person name="Leite T.F."/>
            <person name="Margarido G.R.A."/>
            <person name="Almeida C.A."/>
            <person name="Ferrarezi J.A."/>
            <person name="Labate C.A."/>
        </authorList>
    </citation>
    <scope>NUCLEOTIDE SEQUENCE</scope>
    <source>
        <strain evidence="4">MF-1</strain>
    </source>
</reference>
<gene>
    <name evidence="4" type="ORF">O181_021163</name>
</gene>
<proteinExistence type="predicted"/>
<dbReference type="InterPro" id="IPR013103">
    <property type="entry name" value="RVT_2"/>
</dbReference>
<dbReference type="GO" id="GO:0015074">
    <property type="term" value="P:DNA integration"/>
    <property type="evidence" value="ECO:0007669"/>
    <property type="project" value="InterPro"/>
</dbReference>
<dbReference type="Pfam" id="PF00665">
    <property type="entry name" value="rve"/>
    <property type="match status" value="1"/>
</dbReference>
<feature type="region of interest" description="Disordered" evidence="2">
    <location>
        <begin position="236"/>
        <end position="267"/>
    </location>
</feature>
<name>A0A9Q3GV66_9BASI</name>
<keyword evidence="1" id="KW-0694">RNA-binding</keyword>
<dbReference type="OrthoDB" id="6343797at2759"/>
<evidence type="ECO:0000313" key="4">
    <source>
        <dbReference type="EMBL" id="MBW0481448.1"/>
    </source>
</evidence>
<dbReference type="InterPro" id="IPR012337">
    <property type="entry name" value="RNaseH-like_sf"/>
</dbReference>
<comment type="caution">
    <text evidence="4">The sequence shown here is derived from an EMBL/GenBank/DDBJ whole genome shotgun (WGS) entry which is preliminary data.</text>
</comment>
<dbReference type="PANTHER" id="PTHR11439:SF483">
    <property type="entry name" value="PEPTIDE SYNTHASE GLIP-LIKE, PUTATIVE (AFU_ORTHOLOGUE AFUA_3G12920)-RELATED"/>
    <property type="match status" value="1"/>
</dbReference>
<dbReference type="CDD" id="cd09272">
    <property type="entry name" value="RNase_HI_RT_Ty1"/>
    <property type="match status" value="1"/>
</dbReference>
<dbReference type="PROSITE" id="PS50994">
    <property type="entry name" value="INTEGRASE"/>
    <property type="match status" value="1"/>
</dbReference>
<accession>A0A9Q3GV66</accession>
<dbReference type="AlphaFoldDB" id="A0A9Q3GV66"/>
<dbReference type="SUPFAM" id="SSF53098">
    <property type="entry name" value="Ribonuclease H-like"/>
    <property type="match status" value="1"/>
</dbReference>
<dbReference type="InterPro" id="IPR001584">
    <property type="entry name" value="Integrase_cat-core"/>
</dbReference>
<dbReference type="EMBL" id="AVOT02006396">
    <property type="protein sequence ID" value="MBW0481448.1"/>
    <property type="molecule type" value="Genomic_DNA"/>
</dbReference>
<dbReference type="InterPro" id="IPR036397">
    <property type="entry name" value="RNaseH_sf"/>
</dbReference>
<evidence type="ECO:0000256" key="1">
    <source>
        <dbReference type="ARBA" id="ARBA00022884"/>
    </source>
</evidence>
<feature type="compositionally biased region" description="Polar residues" evidence="2">
    <location>
        <begin position="238"/>
        <end position="259"/>
    </location>
</feature>
<dbReference type="PANTHER" id="PTHR11439">
    <property type="entry name" value="GAG-POL-RELATED RETROTRANSPOSON"/>
    <property type="match status" value="1"/>
</dbReference>
<feature type="domain" description="Integrase catalytic" evidence="3">
    <location>
        <begin position="1"/>
        <end position="151"/>
    </location>
</feature>
<dbReference type="Pfam" id="PF07727">
    <property type="entry name" value="RVT_2"/>
    <property type="match status" value="1"/>
</dbReference>
<dbReference type="GO" id="GO:0005634">
    <property type="term" value="C:nucleus"/>
    <property type="evidence" value="ECO:0007669"/>
    <property type="project" value="UniProtKB-ARBA"/>
</dbReference>
<evidence type="ECO:0000256" key="2">
    <source>
        <dbReference type="SAM" id="MobiDB-lite"/>
    </source>
</evidence>
<evidence type="ECO:0000259" key="3">
    <source>
        <dbReference type="PROSITE" id="PS50994"/>
    </source>
</evidence>
<evidence type="ECO:0000313" key="5">
    <source>
        <dbReference type="Proteomes" id="UP000765509"/>
    </source>
</evidence>
<sequence length="906" mass="104801">MGPITPESLGGAKYILVVVDSYSRFSWVQILRSKSDAPAELKKIIKQAKNTLERQVKKLICDGGKEFVNSLIKNFCDARGIKLTVTTPYTPQHNGIVERINRNLMDKARTLILETGVPKNLWGEVINTVNFLRVRVSREGKSPYEKLFNKKPNLGRIRRFGWYEPDFRVYRILLEETNKVIRSRDVRFYQDNLPLKENDNFIINQLDEVIDKEIEPIHSCDTPREEERPPIILRLRVPQQTPINQNENSQTSEGTNKNQKGPKPRWEWEIHTKAPRNISSTISTDNIIERQNRNNRVLVAEVGDIGLLQKEEAFYKPDILCQAMNVNADIKEDNPDSLKEARGRHDWLKWKQAYFSELDSIAEQNRYKARCVARGFKQKSGVDYQETFSPTGRLSTLRYLINYAVQTNQQIRQADFVTAYLNSELREEESVFSSPPEGFFEWIRETKPEVYEEDITKKFMGNPSEFALKLKKSLYGLKQAARSWYQTLKNWLVIDDILVVGEESEQVINGLKGSFKIKDLGLAGQVLGIKIIRNRLDHIAINQTYYINNLLEKYEMSDCKTTSTPMQSNLKIEPSTDEASDEFKKLNLDYRAAIGSLNYLAQCTRPDIAYVIGHLSQFLEKPNMQHWNCFKRVLRYLKGTKDLSINYYKEVGNEIVGYSDSSWAEDLKRRSWSGYIFLINGGIISWKSKKLGGVSVSSTEAEFRAYLSAFQEGKWLALLRSEIEKEDIKLVKIFSDNQGAISRAKNPIYHCRTKHIEVHYNSIRDAIENKEILLDFLPTDELIADCLTKALDRNKQNHFNKEMNLKELQPREALVAIKIENVELTGLRGHVEKAITEVQHLERRIAIREIQKSEIQLIAGKKRKALTLTSEKLKKRKTHRLINRKAVINLTRIKARRRALGYISSC</sequence>
<keyword evidence="5" id="KW-1185">Reference proteome</keyword>
<organism evidence="4 5">
    <name type="scientific">Austropuccinia psidii MF-1</name>
    <dbReference type="NCBI Taxonomy" id="1389203"/>
    <lineage>
        <taxon>Eukaryota</taxon>
        <taxon>Fungi</taxon>
        <taxon>Dikarya</taxon>
        <taxon>Basidiomycota</taxon>
        <taxon>Pucciniomycotina</taxon>
        <taxon>Pucciniomycetes</taxon>
        <taxon>Pucciniales</taxon>
        <taxon>Sphaerophragmiaceae</taxon>
        <taxon>Austropuccinia</taxon>
    </lineage>
</organism>